<protein>
    <submittedName>
        <fullName evidence="1">Uncharacterized protein</fullName>
    </submittedName>
</protein>
<gene>
    <name evidence="1" type="ORF">GYMLUDRAFT_676894</name>
</gene>
<reference evidence="1 2" key="1">
    <citation type="submission" date="2014-04" db="EMBL/GenBank/DDBJ databases">
        <title>Evolutionary Origins and Diversification of the Mycorrhizal Mutualists.</title>
        <authorList>
            <consortium name="DOE Joint Genome Institute"/>
            <consortium name="Mycorrhizal Genomics Consortium"/>
            <person name="Kohler A."/>
            <person name="Kuo A."/>
            <person name="Nagy L.G."/>
            <person name="Floudas D."/>
            <person name="Copeland A."/>
            <person name="Barry K.W."/>
            <person name="Cichocki N."/>
            <person name="Veneault-Fourrey C."/>
            <person name="LaButti K."/>
            <person name="Lindquist E.A."/>
            <person name="Lipzen A."/>
            <person name="Lundell T."/>
            <person name="Morin E."/>
            <person name="Murat C."/>
            <person name="Riley R."/>
            <person name="Ohm R."/>
            <person name="Sun H."/>
            <person name="Tunlid A."/>
            <person name="Henrissat B."/>
            <person name="Grigoriev I.V."/>
            <person name="Hibbett D.S."/>
            <person name="Martin F."/>
        </authorList>
    </citation>
    <scope>NUCLEOTIDE SEQUENCE [LARGE SCALE GENOMIC DNA]</scope>
    <source>
        <strain evidence="1 2">FD-317 M1</strain>
    </source>
</reference>
<dbReference type="Proteomes" id="UP000053593">
    <property type="component" value="Unassembled WGS sequence"/>
</dbReference>
<dbReference type="AlphaFoldDB" id="A0A0D0CA11"/>
<organism evidence="1 2">
    <name type="scientific">Collybiopsis luxurians FD-317 M1</name>
    <dbReference type="NCBI Taxonomy" id="944289"/>
    <lineage>
        <taxon>Eukaryota</taxon>
        <taxon>Fungi</taxon>
        <taxon>Dikarya</taxon>
        <taxon>Basidiomycota</taxon>
        <taxon>Agaricomycotina</taxon>
        <taxon>Agaricomycetes</taxon>
        <taxon>Agaricomycetidae</taxon>
        <taxon>Agaricales</taxon>
        <taxon>Marasmiineae</taxon>
        <taxon>Omphalotaceae</taxon>
        <taxon>Collybiopsis</taxon>
        <taxon>Collybiopsis luxurians</taxon>
    </lineage>
</organism>
<keyword evidence="2" id="KW-1185">Reference proteome</keyword>
<accession>A0A0D0CA11</accession>
<dbReference type="HOGENOM" id="CLU_2171368_0_0_1"/>
<evidence type="ECO:0000313" key="1">
    <source>
        <dbReference type="EMBL" id="KIK59309.1"/>
    </source>
</evidence>
<dbReference type="EMBL" id="KN834780">
    <property type="protein sequence ID" value="KIK59309.1"/>
    <property type="molecule type" value="Genomic_DNA"/>
</dbReference>
<proteinExistence type="predicted"/>
<sequence>MDWSKCGKQCKRSNFKKSRYRVKSIEKGLVFRSSLLCIALSPVFFSCREERPTDVLYRVLILSAILSNRLVRPWHDSRLYGMARRFGEFSAQPYTTRSWINPVQVNPILI</sequence>
<name>A0A0D0CA11_9AGAR</name>
<evidence type="ECO:0000313" key="2">
    <source>
        <dbReference type="Proteomes" id="UP000053593"/>
    </source>
</evidence>